<feature type="compositionally biased region" description="Polar residues" evidence="1">
    <location>
        <begin position="1074"/>
        <end position="1090"/>
    </location>
</feature>
<organism evidence="2 3">
    <name type="scientific">Exophiala mesophila</name>
    <name type="common">Black yeast-like fungus</name>
    <dbReference type="NCBI Taxonomy" id="212818"/>
    <lineage>
        <taxon>Eukaryota</taxon>
        <taxon>Fungi</taxon>
        <taxon>Dikarya</taxon>
        <taxon>Ascomycota</taxon>
        <taxon>Pezizomycotina</taxon>
        <taxon>Eurotiomycetes</taxon>
        <taxon>Chaetothyriomycetidae</taxon>
        <taxon>Chaetothyriales</taxon>
        <taxon>Herpotrichiellaceae</taxon>
        <taxon>Exophiala</taxon>
    </lineage>
</organism>
<feature type="region of interest" description="Disordered" evidence="1">
    <location>
        <begin position="343"/>
        <end position="389"/>
    </location>
</feature>
<feature type="compositionally biased region" description="Basic residues" evidence="1">
    <location>
        <begin position="86"/>
        <end position="103"/>
    </location>
</feature>
<feature type="compositionally biased region" description="Polar residues" evidence="1">
    <location>
        <begin position="521"/>
        <end position="538"/>
    </location>
</feature>
<reference evidence="2 3" key="1">
    <citation type="submission" date="2015-01" db="EMBL/GenBank/DDBJ databases">
        <title>The Genome Sequence of Exophiala mesophila CBS40295.</title>
        <authorList>
            <consortium name="The Broad Institute Genomics Platform"/>
            <person name="Cuomo C."/>
            <person name="de Hoog S."/>
            <person name="Gorbushina A."/>
            <person name="Stielow B."/>
            <person name="Teixiera M."/>
            <person name="Abouelleil A."/>
            <person name="Chapman S.B."/>
            <person name="Priest M."/>
            <person name="Young S.K."/>
            <person name="Wortman J."/>
            <person name="Nusbaum C."/>
            <person name="Birren B."/>
        </authorList>
    </citation>
    <scope>NUCLEOTIDE SEQUENCE [LARGE SCALE GENOMIC DNA]</scope>
    <source>
        <strain evidence="2 3">CBS 40295</strain>
    </source>
</reference>
<proteinExistence type="predicted"/>
<gene>
    <name evidence="2" type="ORF">PV10_06520</name>
</gene>
<evidence type="ECO:0000313" key="3">
    <source>
        <dbReference type="Proteomes" id="UP000054302"/>
    </source>
</evidence>
<dbReference type="AlphaFoldDB" id="A0A0D1WSB8"/>
<dbReference type="VEuPathDB" id="FungiDB:PV10_06520"/>
<feature type="compositionally biased region" description="Basic and acidic residues" evidence="1">
    <location>
        <begin position="343"/>
        <end position="352"/>
    </location>
</feature>
<feature type="region of interest" description="Disordered" evidence="1">
    <location>
        <begin position="983"/>
        <end position="1013"/>
    </location>
</feature>
<feature type="compositionally biased region" description="Polar residues" evidence="1">
    <location>
        <begin position="820"/>
        <end position="834"/>
    </location>
</feature>
<feature type="compositionally biased region" description="Low complexity" evidence="1">
    <location>
        <begin position="24"/>
        <end position="38"/>
    </location>
</feature>
<dbReference type="Proteomes" id="UP000054302">
    <property type="component" value="Unassembled WGS sequence"/>
</dbReference>
<protein>
    <submittedName>
        <fullName evidence="2">Uncharacterized protein</fullName>
    </submittedName>
</protein>
<keyword evidence="3" id="KW-1185">Reference proteome</keyword>
<feature type="region of interest" description="Disordered" evidence="1">
    <location>
        <begin position="1"/>
        <end position="150"/>
    </location>
</feature>
<dbReference type="RefSeq" id="XP_016223619.1">
    <property type="nucleotide sequence ID" value="XM_016371326.1"/>
</dbReference>
<dbReference type="EMBL" id="KN847523">
    <property type="protein sequence ID" value="KIV92045.1"/>
    <property type="molecule type" value="Genomic_DNA"/>
</dbReference>
<dbReference type="OrthoDB" id="4156126at2759"/>
<dbReference type="STRING" id="212818.A0A0D1WSB8"/>
<dbReference type="GeneID" id="27324365"/>
<accession>A0A0D1WSB8</accession>
<sequence length="1147" mass="125715">MPLEEISPNKRRDVRTASTPVDDLPAAASSTSLRSSALQGMLRTTTEIGDSGPFAVKPSRIPRSGSRLQSTRQRSGSFDTSLAYQLRHRRSPPPRRSHRHRGPRPALSTSGLSAHETVRTHASSAHPGLRSKKAGPRYRSQALAGLSSPGDGFHGLYAHRSLITLRSHRDYHSLHSASPSVRFGTGRQHRAASPAFTDAHMHRHGPRRGYPRVGSAFTVASSPVLLYNGPPGLAGYRSDFNNSRSSFAHVPSPARSSLNLATMNACPANRTATPLSASLHHTRSMLNRSAASVTALPRSPTDSAAPHYYDYSESFLEEECFQPGGQDESDIQHSHIMNHAVHERQADVERRQAQSPFGTLPGSTFKPAELPTNHNRRASEQSKHSFSGVIPRRVSSLAATSTHQESRESSFGIFPAAVSGEEKEGHQPSHSSRRATVSSYAHSSAFFVNASRSPRDLSTLAARVHSPIFDKRASTASLSGLLDGEDFQRERQDGHPQIQRNSQSEWTLPSLSFRPLSLLSHCSNTGERPKTSGDTPSKQSREILSPMPERPMSSQSRKRFSRILEIDDGYDTKEAKMTYQSLPGQTFTRLTVVEEASDTQPTDDGRILSPFGGDQVFLGDHINDLESNDPDRHVMSPVKTASSQITIHDKSTVESLLDRHIECLGLQETDDLLGADDSSDRRHAHLEDSSAASFRPKTTIPNSFSQLKVRPSTSSSCQHSSLASSERRGLVPRRLFASMDARVRAPASISDIPASRSFSSSTTFRRMPRSSGWQTLPSTVEPVSTTHIAPTLSSGELGDVESDPSIIKFKVRCAQTLSFSPSLPSPVAGSNSLSKDMDHQNSVHRRSKSEVIVRQESHRRRRMRILLKTQRKSCEAQQCPASVEEDDGLGTLAQEGMPDGSWTTESSNKDAPITSPVLGYAELSAESIIAQPGSAEPTASVLLSSSMPKRWASVLASMPEPVKKGVEIVRKASVRTIHSHRSNTSIIEPLNSTRQSSQLPRVGPVPQLGPPELGPPLTSSDLNLSLRFFGSSQLPSVGPPLREVESFFSDDSSAQNQRAGVRKRFDLHSFRSGMTKSTGVLGTRSQQPTPHSRRGLIASASWQLKGQKSFEKRKMLERVKDWWKRQCMQKTFAMMKRKHGRNGRGEG</sequence>
<feature type="region of interest" description="Disordered" evidence="1">
    <location>
        <begin position="706"/>
        <end position="725"/>
    </location>
</feature>
<dbReference type="OMA" id="RHIECLG"/>
<feature type="compositionally biased region" description="Polar residues" evidence="1">
    <location>
        <begin position="983"/>
        <end position="999"/>
    </location>
</feature>
<dbReference type="HOGENOM" id="CLU_292216_0_0_1"/>
<feature type="compositionally biased region" description="Polar residues" evidence="1">
    <location>
        <begin position="66"/>
        <end position="83"/>
    </location>
</feature>
<feature type="region of interest" description="Disordered" evidence="1">
    <location>
        <begin position="520"/>
        <end position="559"/>
    </location>
</feature>
<feature type="compositionally biased region" description="Basic and acidic residues" evidence="1">
    <location>
        <begin position="678"/>
        <end position="688"/>
    </location>
</feature>
<feature type="region of interest" description="Disordered" evidence="1">
    <location>
        <begin position="820"/>
        <end position="856"/>
    </location>
</feature>
<feature type="compositionally biased region" description="Low complexity" evidence="1">
    <location>
        <begin position="712"/>
        <end position="724"/>
    </location>
</feature>
<name>A0A0D1WSB8_EXOME</name>
<evidence type="ECO:0000313" key="2">
    <source>
        <dbReference type="EMBL" id="KIV92045.1"/>
    </source>
</evidence>
<evidence type="ECO:0000256" key="1">
    <source>
        <dbReference type="SAM" id="MobiDB-lite"/>
    </source>
</evidence>
<feature type="region of interest" description="Disordered" evidence="1">
    <location>
        <begin position="1074"/>
        <end position="1094"/>
    </location>
</feature>
<feature type="region of interest" description="Disordered" evidence="1">
    <location>
        <begin position="675"/>
        <end position="698"/>
    </location>
</feature>